<dbReference type="EMBL" id="CP000246">
    <property type="protein sequence ID" value="ABG82364.2"/>
    <property type="molecule type" value="Genomic_DNA"/>
</dbReference>
<name>A0A0H2YPW1_CLOP1</name>
<dbReference type="KEGG" id="cpf:CPF_0640"/>
<sequence>MYVLREMKSMNRVLDILKDRSLTYHQQIKDLAAYAESTIEVLNIDDETKKLIDEGCICTLFEGNAPFRPRYIIPDYSLLMEKGCEFLNLSVPEDIWEATNNLLIFYKHVPSITTFPVYLGNIDELLEPFIEDEREAKRAIKLFLKHIDRTLTDSFVHANIGPRETVAGRLILESMDELQCAVPNLSMKYDLENTPESFINLCAKVALSTAKPSFANHKMDVKSFGTDRYAIASCYNGFHIGGGGYTLVRIKLNEVAKKATSVEDFLENVLPYVSTKMIQYIDERIRFLVEETQFFTSNFLVKEGFIQKKLFTGMFGVVGLAEAVNTLLGAEKQSDRFGYSEKANKLGLRIIEKLNKIVSEHEAKHVNCFGGHYVLHAQVGIDLDQNVSPGCRIPVGEEPELFNHIMQSAPFHKYFYNGIGDIFVFEDTYNDHPEALVDIIKGAFNSGIRYMSVYGSGADVVRVTGYLAKRSEVEKLERGEAVLNNTDLFAMGAKNNCHAFERKIRK</sequence>
<dbReference type="eggNOG" id="COG1328">
    <property type="taxonomic scope" value="Bacteria"/>
</dbReference>
<dbReference type="NCBIfam" id="TIGR04040">
    <property type="entry name" value="glycyl_YjjI"/>
    <property type="match status" value="1"/>
</dbReference>
<proteinExistence type="predicted"/>
<evidence type="ECO:0000313" key="2">
    <source>
        <dbReference type="Proteomes" id="UP000001823"/>
    </source>
</evidence>
<accession>A0A0H2YPW1</accession>
<dbReference type="SUPFAM" id="SSF51998">
    <property type="entry name" value="PFL-like glycyl radical enzymes"/>
    <property type="match status" value="1"/>
</dbReference>
<dbReference type="Gene3D" id="3.20.70.20">
    <property type="match status" value="1"/>
</dbReference>
<keyword evidence="2" id="KW-1185">Reference proteome</keyword>
<dbReference type="PIRSF" id="PIRSF028991">
    <property type="entry name" value="Glycl_rad_HI0521_prd"/>
    <property type="match status" value="1"/>
</dbReference>
<protein>
    <recommendedName>
        <fullName evidence="3">YjjI family glycine radical enzyme</fullName>
    </recommendedName>
</protein>
<dbReference type="InterPro" id="IPR016905">
    <property type="entry name" value="Glycyl_radical_YjjI-like"/>
</dbReference>
<gene>
    <name evidence="1" type="ordered locus">CPF_0640</name>
</gene>
<dbReference type="AlphaFoldDB" id="A0A0H2YPW1"/>
<evidence type="ECO:0000313" key="1">
    <source>
        <dbReference type="EMBL" id="ABG82364.2"/>
    </source>
</evidence>
<dbReference type="STRING" id="195103.CPF_0640"/>
<dbReference type="Pfam" id="PF11230">
    <property type="entry name" value="YjjI-like"/>
    <property type="match status" value="1"/>
</dbReference>
<evidence type="ECO:0008006" key="3">
    <source>
        <dbReference type="Google" id="ProtNLM"/>
    </source>
</evidence>
<dbReference type="PaxDb" id="195103-CPF_0640"/>
<dbReference type="Proteomes" id="UP000001823">
    <property type="component" value="Chromosome"/>
</dbReference>
<dbReference type="HOGENOM" id="CLU_046504_1_0_9"/>
<reference evidence="1 2" key="1">
    <citation type="journal article" date="2006" name="Genome Res.">
        <title>Skewed genomic variability in strains of the toxigenic bacterial pathogen, Clostridium perfringens.</title>
        <authorList>
            <person name="Myers G.S."/>
            <person name="Rasko D.A."/>
            <person name="Cheung J.K."/>
            <person name="Ravel J."/>
            <person name="Seshadri R."/>
            <person name="Deboy R.T."/>
            <person name="Ren Q."/>
            <person name="Varga J."/>
            <person name="Awad M.M."/>
            <person name="Brinkac L.M."/>
            <person name="Daugherty S.C."/>
            <person name="Haft D.H."/>
            <person name="Dodson R.J."/>
            <person name="Madupu R."/>
            <person name="Nelson W.C."/>
            <person name="Rosovitz M.J."/>
            <person name="Sullivan S.A."/>
            <person name="Khouri H."/>
            <person name="Dimitrov G.I."/>
            <person name="Watkins K.L."/>
            <person name="Mulligan S."/>
            <person name="Benton J."/>
            <person name="Radune D."/>
            <person name="Fisher D.J."/>
            <person name="Atkins H.S."/>
            <person name="Hiscox T."/>
            <person name="Jost B.H."/>
            <person name="Billington S.J."/>
            <person name="Songer J.G."/>
            <person name="McClane B.A."/>
            <person name="Titball R.W."/>
            <person name="Rood J.I."/>
            <person name="Melville S.B."/>
            <person name="Paulsen I.T."/>
        </authorList>
    </citation>
    <scope>NUCLEOTIDE SEQUENCE [LARGE SCALE GENOMIC DNA]</scope>
    <source>
        <strain evidence="2">ATCC 13124 / DSM 756 / JCM 1290 / NCIMB 6125 / NCTC 8237 / S 107 / Type A</strain>
    </source>
</reference>
<organism evidence="1 2">
    <name type="scientific">Clostridium perfringens (strain ATCC 13124 / DSM 756 / JCM 1290 / NCIMB 6125 / NCTC 8237 / Type A)</name>
    <dbReference type="NCBI Taxonomy" id="195103"/>
    <lineage>
        <taxon>Bacteria</taxon>
        <taxon>Bacillati</taxon>
        <taxon>Bacillota</taxon>
        <taxon>Clostridia</taxon>
        <taxon>Eubacteriales</taxon>
        <taxon>Clostridiaceae</taxon>
        <taxon>Clostridium</taxon>
    </lineage>
</organism>